<evidence type="ECO:0000256" key="4">
    <source>
        <dbReference type="ARBA" id="ARBA00022525"/>
    </source>
</evidence>
<dbReference type="InterPro" id="IPR042229">
    <property type="entry name" value="Listeria/Bacterioides_rpt_sf"/>
</dbReference>
<reference evidence="12 18" key="3">
    <citation type="submission" date="2019-04" db="EMBL/GenBank/DDBJ databases">
        <authorList>
            <consortium name="GenomeTrakr network: Whole genome sequencing for foodborne pathogen traceback"/>
        </authorList>
    </citation>
    <scope>NUCLEOTIDE SEQUENCE [LARGE SCALE GENOMIC DNA]</scope>
    <source>
        <strain evidence="12 18">CFSAN072474</strain>
    </source>
</reference>
<proteinExistence type="inferred from homology"/>
<evidence type="ECO:0000256" key="2">
    <source>
        <dbReference type="ARBA" id="ARBA00009432"/>
    </source>
</evidence>
<evidence type="ECO:0000313" key="12">
    <source>
        <dbReference type="EMBL" id="EAG9388110.1"/>
    </source>
</evidence>
<evidence type="ECO:0000313" key="11">
    <source>
        <dbReference type="EMBL" id="EAC7480965.1"/>
    </source>
</evidence>
<dbReference type="Gene3D" id="2.60.40.4270">
    <property type="entry name" value="Listeria-Bacteroides repeat domain"/>
    <property type="match status" value="4"/>
</dbReference>
<comment type="subcellular location">
    <subcellularLocation>
        <location evidence="1">Secreted</location>
        <location evidence="1">Cell wall</location>
        <topology evidence="1">Peptidoglycan-anchor</topology>
    </subcellularLocation>
</comment>
<feature type="region of interest" description="Disordered" evidence="9">
    <location>
        <begin position="742"/>
        <end position="796"/>
    </location>
</feature>
<keyword evidence="3" id="KW-0134">Cell wall</keyword>
<dbReference type="SMART" id="SM00365">
    <property type="entry name" value="LRR_SD22"/>
    <property type="match status" value="8"/>
</dbReference>
<dbReference type="EMBL" id="DAAEEB010000006">
    <property type="protein sequence ID" value="HAA8053491.1"/>
    <property type="molecule type" value="Genomic_DNA"/>
</dbReference>
<dbReference type="InterPro" id="IPR050836">
    <property type="entry name" value="SDS22/Internalin_LRR"/>
</dbReference>
<evidence type="ECO:0000256" key="7">
    <source>
        <dbReference type="ARBA" id="ARBA00022737"/>
    </source>
</evidence>
<gene>
    <name evidence="12" type="ORF">CW845_11500</name>
    <name evidence="11" type="ORF">DQ70_09770</name>
    <name evidence="13" type="ORF">FV747_10850</name>
    <name evidence="14" type="ORF">GHH22_10025</name>
    <name evidence="15" type="ORF">HZJ64_08455</name>
</gene>
<dbReference type="InterPro" id="IPR025875">
    <property type="entry name" value="Leu-rich_rpt_4"/>
</dbReference>
<dbReference type="PROSITE" id="PS50847">
    <property type="entry name" value="GRAM_POS_ANCHORING"/>
    <property type="match status" value="1"/>
</dbReference>
<dbReference type="InterPro" id="IPR013378">
    <property type="entry name" value="InlB-like_B-rpt"/>
</dbReference>
<evidence type="ECO:0000259" key="10">
    <source>
        <dbReference type="PROSITE" id="PS50847"/>
    </source>
</evidence>
<feature type="compositionally biased region" description="Polar residues" evidence="9">
    <location>
        <begin position="754"/>
        <end position="788"/>
    </location>
</feature>
<evidence type="ECO:0000313" key="17">
    <source>
        <dbReference type="Proteomes" id="UP000467536"/>
    </source>
</evidence>
<feature type="domain" description="Gram-positive cocci surface proteins LPxTG" evidence="10">
    <location>
        <begin position="793"/>
        <end position="823"/>
    </location>
</feature>
<comment type="similarity">
    <text evidence="2">Belongs to the internalin family.</text>
</comment>
<evidence type="ECO:0000313" key="19">
    <source>
        <dbReference type="Proteomes" id="UP000544530"/>
    </source>
</evidence>
<dbReference type="SMART" id="SM00369">
    <property type="entry name" value="LRR_TYP"/>
    <property type="match status" value="7"/>
</dbReference>
<comment type="caution">
    <text evidence="12">The sequence shown here is derived from an EMBL/GenBank/DDBJ whole genome shotgun (WGS) entry which is preliminary data.</text>
</comment>
<dbReference type="EMBL" id="AAAJWF010000006">
    <property type="protein sequence ID" value="EAC7480965.1"/>
    <property type="molecule type" value="Genomic_DNA"/>
</dbReference>
<dbReference type="AlphaFoldDB" id="A0A3A2LR66"/>
<dbReference type="Proteomes" id="UP000840039">
    <property type="component" value="Unassembled WGS sequence"/>
</dbReference>
<dbReference type="InterPro" id="IPR001611">
    <property type="entry name" value="Leu-rich_rpt"/>
</dbReference>
<evidence type="ECO:0000256" key="9">
    <source>
        <dbReference type="SAM" id="MobiDB-lite"/>
    </source>
</evidence>
<dbReference type="PROSITE" id="PS51450">
    <property type="entry name" value="LRR"/>
    <property type="match status" value="7"/>
</dbReference>
<dbReference type="Pfam" id="PF09479">
    <property type="entry name" value="Flg_new"/>
    <property type="match status" value="4"/>
</dbReference>
<dbReference type="Pfam" id="PF08191">
    <property type="entry name" value="LRR_adjacent"/>
    <property type="match status" value="1"/>
</dbReference>
<dbReference type="EMBL" id="JACAVN010000004">
    <property type="protein sequence ID" value="NYA01862.1"/>
    <property type="molecule type" value="Genomic_DNA"/>
</dbReference>
<dbReference type="Gene3D" id="3.80.10.10">
    <property type="entry name" value="Ribonuclease Inhibitor"/>
    <property type="match status" value="1"/>
</dbReference>
<dbReference type="EMBL" id="AANEHK010000009">
    <property type="protein sequence ID" value="EDO0986487.1"/>
    <property type="molecule type" value="Genomic_DNA"/>
</dbReference>
<dbReference type="Pfam" id="PF12799">
    <property type="entry name" value="LRR_4"/>
    <property type="match status" value="4"/>
</dbReference>
<dbReference type="NCBIfam" id="TIGR01167">
    <property type="entry name" value="LPXTG_anchor"/>
    <property type="match status" value="1"/>
</dbReference>
<dbReference type="PANTHER" id="PTHR46652">
    <property type="entry name" value="LEUCINE-RICH REPEAT AND IQ DOMAIN-CONTAINING PROTEIN 1-RELATED"/>
    <property type="match status" value="1"/>
</dbReference>
<evidence type="ECO:0000256" key="1">
    <source>
        <dbReference type="ARBA" id="ARBA00004168"/>
    </source>
</evidence>
<evidence type="ECO:0000313" key="14">
    <source>
        <dbReference type="EMBL" id="HAA8053491.1"/>
    </source>
</evidence>
<keyword evidence="7" id="KW-0677">Repeat</keyword>
<keyword evidence="5" id="KW-0433">Leucine-rich repeat</keyword>
<dbReference type="InterPro" id="IPR019931">
    <property type="entry name" value="LPXTG_anchor"/>
</dbReference>
<keyword evidence="4" id="KW-0964">Secreted</keyword>
<keyword evidence="8" id="KW-0572">Peptidoglycan-anchor</keyword>
<dbReference type="RefSeq" id="WP_003724339.1">
    <property type="nucleotide sequence ID" value="NC_021827.1"/>
</dbReference>
<dbReference type="PANTHER" id="PTHR46652:SF3">
    <property type="entry name" value="LEUCINE-RICH REPEAT-CONTAINING PROTEIN 9"/>
    <property type="match status" value="1"/>
</dbReference>
<dbReference type="SUPFAM" id="SSF52058">
    <property type="entry name" value="L domain-like"/>
    <property type="match status" value="1"/>
</dbReference>
<dbReference type="GO" id="GO:0009274">
    <property type="term" value="C:peptidoglycan-based cell wall"/>
    <property type="evidence" value="ECO:0007669"/>
    <property type="project" value="UniProtKB-ARBA"/>
</dbReference>
<keyword evidence="6" id="KW-0732">Signal</keyword>
<dbReference type="Proteomes" id="UP000467536">
    <property type="component" value="Unassembled WGS sequence"/>
</dbReference>
<evidence type="ECO:0000256" key="5">
    <source>
        <dbReference type="ARBA" id="ARBA00022614"/>
    </source>
</evidence>
<accession>A0A3A2LR66</accession>
<reference evidence="13 17" key="4">
    <citation type="submission" date="2019-08" db="EMBL/GenBank/DDBJ databases">
        <authorList>
            <person name="Ashton P.M."/>
            <person name="Dallman T."/>
            <person name="Nair S."/>
            <person name="De Pinna E."/>
            <person name="Peters T."/>
            <person name="Grant K."/>
        </authorList>
    </citation>
    <scope>NUCLEOTIDE SEQUENCE [LARGE SCALE GENOMIC DNA]</scope>
    <source>
        <strain evidence="13 17">788324</strain>
    </source>
</reference>
<dbReference type="InterPro" id="IPR003591">
    <property type="entry name" value="Leu-rich_rpt_typical-subtyp"/>
</dbReference>
<evidence type="ECO:0000256" key="8">
    <source>
        <dbReference type="ARBA" id="ARBA00023088"/>
    </source>
</evidence>
<evidence type="ECO:0000313" key="15">
    <source>
        <dbReference type="EMBL" id="NYA01862.1"/>
    </source>
</evidence>
<dbReference type="EMBL" id="AABEKY010000006">
    <property type="protein sequence ID" value="EAG9388110.1"/>
    <property type="molecule type" value="Genomic_DNA"/>
</dbReference>
<reference evidence="15 19" key="6">
    <citation type="submission" date="2020-06" db="EMBL/GenBank/DDBJ databases">
        <title>Two Listeria outbreaks in Switzerland in 2018 and 2020.</title>
        <authorList>
            <person name="Stevens M.J.A."/>
            <person name="Bloemberg G."/>
            <person name="Nusch-Inderbinnen M."/>
            <person name="Stephan R."/>
        </authorList>
    </citation>
    <scope>NUCLEOTIDE SEQUENCE [LARGE SCALE GENOMIC DNA]</scope>
    <source>
        <strain evidence="15 19">N18-0707</strain>
    </source>
</reference>
<dbReference type="FunFam" id="3.80.10.10:FF:001164">
    <property type="entry name" value="GH01279p"/>
    <property type="match status" value="1"/>
</dbReference>
<protein>
    <submittedName>
        <fullName evidence="15">InlB B-repeat-containing protein</fullName>
    </submittedName>
    <submittedName>
        <fullName evidence="14">Internalin</fullName>
    </submittedName>
    <submittedName>
        <fullName evidence="12">LPXTG cell wall anchor domain-containing protein</fullName>
    </submittedName>
</protein>
<dbReference type="Proteomes" id="UP000368512">
    <property type="component" value="Unassembled WGS sequence"/>
</dbReference>
<reference evidence="14" key="5">
    <citation type="submission" date="2019-10" db="EMBL/GenBank/DDBJ databases">
        <authorList>
            <consortium name="NCBI Pathogen Detection Project"/>
        </authorList>
    </citation>
    <scope>NUCLEOTIDE SEQUENCE</scope>
    <source>
        <strain evidence="14">09CEB371LM</strain>
    </source>
</reference>
<organism evidence="12 18">
    <name type="scientific">Listeria monocytogenes</name>
    <dbReference type="NCBI Taxonomy" id="1639"/>
    <lineage>
        <taxon>Bacteria</taxon>
        <taxon>Bacillati</taxon>
        <taxon>Bacillota</taxon>
        <taxon>Bacilli</taxon>
        <taxon>Bacillales</taxon>
        <taxon>Listeriaceae</taxon>
        <taxon>Listeria</taxon>
    </lineage>
</organism>
<dbReference type="InterPro" id="IPR032675">
    <property type="entry name" value="LRR_dom_sf"/>
</dbReference>
<sequence>MKAKNNFFKQLISIMTVLSLLFMVLGIQGNNEVKAATLATPPAPINQIFPDADLAEGIRAVLQKASVTDVVTQEELESITKLVVAGEKVASIQGIEYLTNLEYLNLNGNQITDISPLSNLVKLTNLYIGTNKITDISALQNLTNLRELYLNEDNISDISPLANLTKMYSLNLGANHNLSDLSPLSNMTGLNYLTVTESKVKDVTPIANLTDLYSLSLNYNQIEDISPLASLTSLHYFTAYVNQITDITPVANMTRLNSLKIGNNKITDLSPLANLSQLTWLEIGTNQISDINAVKDLTKLKMLNVGSNQISDISVLNNLSQLNSLFLNNNQLGNEDMEVIGGLTNLTTLFLSQNHITDIRPLASLSKMDSADFANQVIKKPARNFSKTLSVPNNITSIDGTLVTPKTISNNGTYDAPNVNWSSPSYLPEVRYTFKQDVAVGSTTSSYTGIIIQPLNEPVDYNVTFNIDGNTSEVKTVTEEDLIPEPTNPTKQGYTFDGWYDAETGGTKWDFTTGQMPANDLMLYAHFSVNSYQVNFDIDGAVMNEAVVYDTLLNEPTAPTKQGYTFDGWYDAETGGNKWDFKTMKMPANDVTLYAHFTVSSYQVNFDIDGAVTNEAIVYDALLNEPATPTKQGYTFDGWYDAETGGNKWDFKTMKMPANDVTLYAHFTINNYQANFDIDGAVTNETITYDTLLNEPTAPTKQGFLFDGWYDAEVGGTKWDFNTMKMPANDINLYAHFSKETPLIPSPSDESDSKPTNGSITINEPSATSMPAQNNNITVTAGENTPELTTAKLPKTGDNNPWQTLFAGILLSSSAFYIWRKKA</sequence>
<evidence type="ECO:0000256" key="6">
    <source>
        <dbReference type="ARBA" id="ARBA00022729"/>
    </source>
</evidence>
<dbReference type="Pfam" id="PF12354">
    <property type="entry name" value="Internalin_N"/>
    <property type="match status" value="1"/>
</dbReference>
<dbReference type="InterPro" id="IPR012569">
    <property type="entry name" value="Inl_IR"/>
</dbReference>
<evidence type="ECO:0000313" key="18">
    <source>
        <dbReference type="Proteomes" id="UP000522199"/>
    </source>
</evidence>
<evidence type="ECO:0000313" key="16">
    <source>
        <dbReference type="Proteomes" id="UP000368512"/>
    </source>
</evidence>
<dbReference type="InterPro" id="IPR014756">
    <property type="entry name" value="Ig_E-set"/>
</dbReference>
<dbReference type="InterPro" id="IPR024634">
    <property type="entry name" value="Internalin_N"/>
</dbReference>
<dbReference type="Proteomes" id="UP000544530">
    <property type="component" value="Unassembled WGS sequence"/>
</dbReference>
<reference evidence="11 16" key="2">
    <citation type="submission" date="2018-06" db="EMBL/GenBank/DDBJ databases">
        <authorList>
            <consortium name="GenomeTrakr: Next Generation Sequencing Network for Food Pathogen Tracability"/>
        </authorList>
    </citation>
    <scope>NUCLEOTIDE SEQUENCE [LARGE SCALE GENOMIC DNA]</scope>
    <source>
        <strain evidence="11 16">CFSAN008042</strain>
    </source>
</reference>
<dbReference type="Gene3D" id="2.60.40.1220">
    <property type="match status" value="1"/>
</dbReference>
<name>A0A3A2LR66_LISMN</name>
<dbReference type="KEGG" id="lmv:Y193_13695"/>
<dbReference type="NCBIfam" id="TIGR02543">
    <property type="entry name" value="List_Bact_rpt"/>
    <property type="match status" value="4"/>
</dbReference>
<reference evidence="14" key="1">
    <citation type="journal article" date="2018" name="Genome Biol.">
        <title>SKESA: strategic k-mer extension for scrupulous assemblies.</title>
        <authorList>
            <person name="Souvorov A."/>
            <person name="Agarwala R."/>
            <person name="Lipman D.J."/>
        </authorList>
    </citation>
    <scope>NUCLEOTIDE SEQUENCE [LARGE SCALE GENOMIC DNA]</scope>
    <source>
        <strain evidence="14">09CEB371LM</strain>
    </source>
</reference>
<dbReference type="SUPFAM" id="SSF81296">
    <property type="entry name" value="E set domains"/>
    <property type="match status" value="1"/>
</dbReference>
<dbReference type="Proteomes" id="UP000522199">
    <property type="component" value="Unassembled WGS sequence"/>
</dbReference>
<evidence type="ECO:0000313" key="13">
    <source>
        <dbReference type="EMBL" id="EDO0986487.1"/>
    </source>
</evidence>
<dbReference type="InterPro" id="IPR014755">
    <property type="entry name" value="Cu-Rt/internalin_Ig-like"/>
</dbReference>
<evidence type="ECO:0000256" key="3">
    <source>
        <dbReference type="ARBA" id="ARBA00022512"/>
    </source>
</evidence>